<dbReference type="OrthoDB" id="7741190at2759"/>
<feature type="signal peptide" evidence="2">
    <location>
        <begin position="1"/>
        <end position="16"/>
    </location>
</feature>
<dbReference type="EnsemblMetazoa" id="AALB004886-RA">
    <property type="protein sequence ID" value="AALB004886-PA"/>
    <property type="gene ID" value="AALB004886"/>
</dbReference>
<evidence type="ECO:0000313" key="4">
    <source>
        <dbReference type="Proteomes" id="UP000069272"/>
    </source>
</evidence>
<name>A0A182FEE5_ANOAL</name>
<feature type="compositionally biased region" description="Basic and acidic residues" evidence="1">
    <location>
        <begin position="55"/>
        <end position="82"/>
    </location>
</feature>
<evidence type="ECO:0008006" key="5">
    <source>
        <dbReference type="Google" id="ProtNLM"/>
    </source>
</evidence>
<feature type="region of interest" description="Disordered" evidence="1">
    <location>
        <begin position="38"/>
        <end position="127"/>
    </location>
</feature>
<dbReference type="Proteomes" id="UP000069272">
    <property type="component" value="Chromosome 3L"/>
</dbReference>
<reference evidence="3 4" key="1">
    <citation type="journal article" date="2017" name="G3 (Bethesda)">
        <title>The Physical Genome Mapping of Anopheles albimanus Corrected Scaffold Misassemblies and Identified Interarm Rearrangements in Genus Anopheles.</title>
        <authorList>
            <person name="Artemov G.N."/>
            <person name="Peery A.N."/>
            <person name="Jiang X."/>
            <person name="Tu Z."/>
            <person name="Stegniy V.N."/>
            <person name="Sharakhova M.V."/>
            <person name="Sharakhov I.V."/>
        </authorList>
    </citation>
    <scope>NUCLEOTIDE SEQUENCE [LARGE SCALE GENOMIC DNA]</scope>
    <source>
        <strain evidence="3 4">ALBI9_A</strain>
    </source>
</reference>
<dbReference type="AlphaFoldDB" id="A0A182FEE5"/>
<accession>A0A182FEE5</accession>
<proteinExistence type="predicted"/>
<keyword evidence="4" id="KW-1185">Reference proteome</keyword>
<dbReference type="GeneID" id="118465376"/>
<dbReference type="VEuPathDB" id="VectorBase:AALB20_034142"/>
<keyword evidence="2" id="KW-0732">Signal</keyword>
<feature type="chain" id="PRO_5043792012" description="Histidine-rich glycoprotein-like" evidence="2">
    <location>
        <begin position="17"/>
        <end position="127"/>
    </location>
</feature>
<evidence type="ECO:0000256" key="1">
    <source>
        <dbReference type="SAM" id="MobiDB-lite"/>
    </source>
</evidence>
<organism evidence="3 4">
    <name type="scientific">Anopheles albimanus</name>
    <name type="common">New world malaria mosquito</name>
    <dbReference type="NCBI Taxonomy" id="7167"/>
    <lineage>
        <taxon>Eukaryota</taxon>
        <taxon>Metazoa</taxon>
        <taxon>Ecdysozoa</taxon>
        <taxon>Arthropoda</taxon>
        <taxon>Hexapoda</taxon>
        <taxon>Insecta</taxon>
        <taxon>Pterygota</taxon>
        <taxon>Neoptera</taxon>
        <taxon>Endopterygota</taxon>
        <taxon>Diptera</taxon>
        <taxon>Nematocera</taxon>
        <taxon>Culicoidea</taxon>
        <taxon>Culicidae</taxon>
        <taxon>Anophelinae</taxon>
        <taxon>Anopheles</taxon>
    </lineage>
</organism>
<evidence type="ECO:0000313" key="3">
    <source>
        <dbReference type="EnsemblMetazoa" id="AALB004886-PA"/>
    </source>
</evidence>
<dbReference type="VEuPathDB" id="VectorBase:AALB004886"/>
<reference evidence="3" key="2">
    <citation type="submission" date="2022-08" db="UniProtKB">
        <authorList>
            <consortium name="EnsemblMetazoa"/>
        </authorList>
    </citation>
    <scope>IDENTIFICATION</scope>
    <source>
        <strain evidence="3">STECLA/ALBI9_A</strain>
    </source>
</reference>
<sequence>MNAAMIILLCITSVFAYRTGHVGGTGHAEKVLHAVPSHSAAPAHETPKYHPTHHGGYEKHPVSHVGQDSKHRRETHHSDLHSSKTQHQQHPKEIPHGFATKHHGPAKETHPSHQKTTGYGSYGKTHY</sequence>
<dbReference type="RefSeq" id="XP_035789464.1">
    <property type="nucleotide sequence ID" value="XM_035933571.1"/>
</dbReference>
<evidence type="ECO:0000256" key="2">
    <source>
        <dbReference type="SAM" id="SignalP"/>
    </source>
</evidence>
<dbReference type="KEGG" id="aali:118465376"/>
<protein>
    <recommendedName>
        <fullName evidence="5">Histidine-rich glycoprotein-like</fullName>
    </recommendedName>
</protein>